<dbReference type="InterPro" id="IPR050709">
    <property type="entry name" value="Biotin_Carboxyl_Carrier/Decarb"/>
</dbReference>
<keyword evidence="5 9" id="KW-0276">Fatty acid metabolism</keyword>
<dbReference type="PANTHER" id="PTHR45266:SF3">
    <property type="entry name" value="OXALOACETATE DECARBOXYLASE ALPHA CHAIN"/>
    <property type="match status" value="1"/>
</dbReference>
<protein>
    <recommendedName>
        <fullName evidence="3 9">Biotin carboxyl carrier protein of acetyl-CoA carboxylase</fullName>
    </recommendedName>
</protein>
<dbReference type="AlphaFoldDB" id="B7KQ76"/>
<dbReference type="Pfam" id="PF00364">
    <property type="entry name" value="Biotin_lipoyl"/>
    <property type="match status" value="1"/>
</dbReference>
<name>B7KQ76_METC4</name>
<dbReference type="UniPathway" id="UPA00094"/>
<keyword evidence="4 9" id="KW-0444">Lipid biosynthesis</keyword>
<dbReference type="Proteomes" id="UP000002385">
    <property type="component" value="Chromosome"/>
</dbReference>
<dbReference type="InterPro" id="IPR001249">
    <property type="entry name" value="AcCoA_biotinCC"/>
</dbReference>
<dbReference type="PRINTS" id="PR01071">
    <property type="entry name" value="ACOABIOTINCC"/>
</dbReference>
<reference evidence="12" key="1">
    <citation type="submission" date="2008-12" db="EMBL/GenBank/DDBJ databases">
        <title>Complete sequence of chromosome of Methylobacterium chloromethanicum CM4.</title>
        <authorList>
            <consortium name="US DOE Joint Genome Institute"/>
            <person name="Lucas S."/>
            <person name="Copeland A."/>
            <person name="Lapidus A."/>
            <person name="Glavina del Rio T."/>
            <person name="Dalin E."/>
            <person name="Tice H."/>
            <person name="Bruce D."/>
            <person name="Goodwin L."/>
            <person name="Pitluck S."/>
            <person name="Chertkov O."/>
            <person name="Brettin T."/>
            <person name="Detter J.C."/>
            <person name="Han C."/>
            <person name="Larimer F."/>
            <person name="Land M."/>
            <person name="Hauser L."/>
            <person name="Kyrpides N."/>
            <person name="Mikhailova N."/>
            <person name="Marx C."/>
            <person name="Richardson P."/>
        </authorList>
    </citation>
    <scope>NUCLEOTIDE SEQUENCE [LARGE SCALE GENOMIC DNA]</scope>
    <source>
        <strain evidence="12">CM4 / NCIMB 13688</strain>
    </source>
</reference>
<comment type="function">
    <text evidence="1 9">This protein is a component of the acetyl coenzyme A carboxylase complex; first, biotin carboxylase catalyzes the carboxylation of the carrier protein and then the transcarboxylase transfers the carboxyl group to form malonyl-CoA.</text>
</comment>
<dbReference type="RefSeq" id="WP_015950025.1">
    <property type="nucleotide sequence ID" value="NC_011757.1"/>
</dbReference>
<dbReference type="HOGENOM" id="CLU_016733_3_1_5"/>
<dbReference type="InterPro" id="IPR000089">
    <property type="entry name" value="Biotin_lipoyl"/>
</dbReference>
<sequence length="156" mass="16324">MAKNEPFDPELVRELARMVAETDLTEIEVEKGDLRIRVARKIETVSVQVAPTAPAAAAVPVAAAPTALAPSPAKSGAGHPGAVPSPMVGTAYLRPSPDAKPFIEIGTKVQAGDKLLLVEAMKTFNEIVAPRAGTVTAIFIEDGMPVEYGEALLVLE</sequence>
<dbReference type="KEGG" id="mch:Mchl_1224"/>
<dbReference type="SUPFAM" id="SSF51230">
    <property type="entry name" value="Single hybrid motif"/>
    <property type="match status" value="1"/>
</dbReference>
<dbReference type="GO" id="GO:0003989">
    <property type="term" value="F:acetyl-CoA carboxylase activity"/>
    <property type="evidence" value="ECO:0007669"/>
    <property type="project" value="InterPro"/>
</dbReference>
<evidence type="ECO:0000313" key="11">
    <source>
        <dbReference type="EMBL" id="ACK82112.1"/>
    </source>
</evidence>
<evidence type="ECO:0000256" key="2">
    <source>
        <dbReference type="ARBA" id="ARBA00005194"/>
    </source>
</evidence>
<dbReference type="PANTHER" id="PTHR45266">
    <property type="entry name" value="OXALOACETATE DECARBOXYLASE ALPHA CHAIN"/>
    <property type="match status" value="1"/>
</dbReference>
<evidence type="ECO:0000313" key="12">
    <source>
        <dbReference type="Proteomes" id="UP000002385"/>
    </source>
</evidence>
<dbReference type="InterPro" id="IPR011053">
    <property type="entry name" value="Single_hybrid_motif"/>
</dbReference>
<dbReference type="GO" id="GO:0006633">
    <property type="term" value="P:fatty acid biosynthetic process"/>
    <property type="evidence" value="ECO:0007669"/>
    <property type="project" value="UniProtKB-UniPathway"/>
</dbReference>
<evidence type="ECO:0000256" key="4">
    <source>
        <dbReference type="ARBA" id="ARBA00022516"/>
    </source>
</evidence>
<dbReference type="PROSITE" id="PS50968">
    <property type="entry name" value="BIOTINYL_LIPOYL"/>
    <property type="match status" value="1"/>
</dbReference>
<evidence type="ECO:0000259" key="10">
    <source>
        <dbReference type="PROSITE" id="PS50968"/>
    </source>
</evidence>
<dbReference type="GO" id="GO:0009317">
    <property type="term" value="C:acetyl-CoA carboxylase complex"/>
    <property type="evidence" value="ECO:0007669"/>
    <property type="project" value="InterPro"/>
</dbReference>
<gene>
    <name evidence="11" type="ordered locus">Mchl_1224</name>
</gene>
<dbReference type="Gene3D" id="2.40.50.100">
    <property type="match status" value="1"/>
</dbReference>
<feature type="domain" description="Lipoyl-binding" evidence="10">
    <location>
        <begin position="80"/>
        <end position="156"/>
    </location>
</feature>
<accession>B7KQ76</accession>
<dbReference type="NCBIfam" id="TIGR00531">
    <property type="entry name" value="BCCP"/>
    <property type="match status" value="1"/>
</dbReference>
<evidence type="ECO:0000256" key="7">
    <source>
        <dbReference type="ARBA" id="ARBA00023160"/>
    </source>
</evidence>
<dbReference type="EMBL" id="CP001298">
    <property type="protein sequence ID" value="ACK82112.1"/>
    <property type="molecule type" value="Genomic_DNA"/>
</dbReference>
<evidence type="ECO:0000256" key="5">
    <source>
        <dbReference type="ARBA" id="ARBA00022832"/>
    </source>
</evidence>
<evidence type="ECO:0000256" key="6">
    <source>
        <dbReference type="ARBA" id="ARBA00023098"/>
    </source>
</evidence>
<keyword evidence="8 9" id="KW-0092">Biotin</keyword>
<keyword evidence="6 9" id="KW-0443">Lipid metabolism</keyword>
<evidence type="ECO:0000256" key="1">
    <source>
        <dbReference type="ARBA" id="ARBA00003761"/>
    </source>
</evidence>
<keyword evidence="7 9" id="KW-0275">Fatty acid biosynthesis</keyword>
<evidence type="ECO:0000256" key="3">
    <source>
        <dbReference type="ARBA" id="ARBA00017562"/>
    </source>
</evidence>
<dbReference type="InterPro" id="IPR001882">
    <property type="entry name" value="Biotin_BS"/>
</dbReference>
<proteinExistence type="predicted"/>
<organism evidence="11 12">
    <name type="scientific">Methylorubrum extorquens (strain CM4 / NCIMB 13688)</name>
    <name type="common">Methylobacterium extorquens</name>
    <dbReference type="NCBI Taxonomy" id="440085"/>
    <lineage>
        <taxon>Bacteria</taxon>
        <taxon>Pseudomonadati</taxon>
        <taxon>Pseudomonadota</taxon>
        <taxon>Alphaproteobacteria</taxon>
        <taxon>Hyphomicrobiales</taxon>
        <taxon>Methylobacteriaceae</taxon>
        <taxon>Methylorubrum</taxon>
    </lineage>
</organism>
<evidence type="ECO:0000256" key="9">
    <source>
        <dbReference type="RuleBase" id="RU364072"/>
    </source>
</evidence>
<reference evidence="11 12" key="2">
    <citation type="journal article" date="2012" name="J. Bacteriol.">
        <title>Complete genome sequences of six strains of the genus Methylobacterium.</title>
        <authorList>
            <person name="Marx C.J."/>
            <person name="Bringel F."/>
            <person name="Chistoserdova L."/>
            <person name="Moulin L."/>
            <person name="Farhan Ul Haque M."/>
            <person name="Fleischman D.E."/>
            <person name="Gruffaz C."/>
            <person name="Jourand P."/>
            <person name="Knief C."/>
            <person name="Lee M.C."/>
            <person name="Muller E.E."/>
            <person name="Nadalig T."/>
            <person name="Peyraud R."/>
            <person name="Roselli S."/>
            <person name="Russ L."/>
            <person name="Goodwin L.A."/>
            <person name="Ivanova N."/>
            <person name="Kyrpides N."/>
            <person name="Lajus A."/>
            <person name="Land M.L."/>
            <person name="Medigue C."/>
            <person name="Mikhailova N."/>
            <person name="Nolan M."/>
            <person name="Woyke T."/>
            <person name="Stolyar S."/>
            <person name="Vorholt J.A."/>
            <person name="Vuilleumier S."/>
        </authorList>
    </citation>
    <scope>NUCLEOTIDE SEQUENCE [LARGE SCALE GENOMIC DNA]</scope>
    <source>
        <strain evidence="12">CM4 / NCIMB 13688</strain>
    </source>
</reference>
<evidence type="ECO:0000256" key="8">
    <source>
        <dbReference type="ARBA" id="ARBA00023267"/>
    </source>
</evidence>
<comment type="pathway">
    <text evidence="2 9">Lipid metabolism; fatty acid biosynthesis.</text>
</comment>
<dbReference type="CDD" id="cd06850">
    <property type="entry name" value="biotinyl_domain"/>
    <property type="match status" value="1"/>
</dbReference>
<dbReference type="PROSITE" id="PS00188">
    <property type="entry name" value="BIOTIN"/>
    <property type="match status" value="1"/>
</dbReference>